<dbReference type="HOGENOM" id="CLU_1308899_0_0_6"/>
<protein>
    <submittedName>
        <fullName evidence="2">Uncharacterized protein</fullName>
    </submittedName>
</protein>
<reference evidence="2 3" key="1">
    <citation type="journal article" date="2004" name="Nat. Biotechnol.">
        <title>The genome sequence of the capnophilic rumen bacterium Mannheimia succiniciproducens.</title>
        <authorList>
            <person name="Hong S.H."/>
            <person name="Kim J.S."/>
            <person name="Lee S.Y."/>
            <person name="In Y.H."/>
            <person name="Choi S.S."/>
            <person name="Rih J.-K."/>
            <person name="Kim C.H."/>
            <person name="Jeong H."/>
            <person name="Hur C.G."/>
            <person name="Kim J.J."/>
        </authorList>
    </citation>
    <scope>NUCLEOTIDE SEQUENCE [LARGE SCALE GENOMIC DNA]</scope>
    <source>
        <strain evidence="3">KCTC 0769BP / MBEL55E</strain>
    </source>
</reference>
<dbReference type="AlphaFoldDB" id="Q65TP6"/>
<accession>Q65TP6</accession>
<dbReference type="KEGG" id="msu:MS1057"/>
<gene>
    <name evidence="2" type="ordered locus">MS1057</name>
</gene>
<dbReference type="Proteomes" id="UP000000607">
    <property type="component" value="Chromosome"/>
</dbReference>
<evidence type="ECO:0000256" key="1">
    <source>
        <dbReference type="SAM" id="Phobius"/>
    </source>
</evidence>
<feature type="transmembrane region" description="Helical" evidence="1">
    <location>
        <begin position="27"/>
        <end position="45"/>
    </location>
</feature>
<organism evidence="2 3">
    <name type="scientific">Mannheimia succiniciproducens (strain KCTC 0769BP / MBEL55E)</name>
    <dbReference type="NCBI Taxonomy" id="221988"/>
    <lineage>
        <taxon>Bacteria</taxon>
        <taxon>Pseudomonadati</taxon>
        <taxon>Pseudomonadota</taxon>
        <taxon>Gammaproteobacteria</taxon>
        <taxon>Pasteurellales</taxon>
        <taxon>Pasteurellaceae</taxon>
        <taxon>Basfia</taxon>
    </lineage>
</organism>
<sequence>MRSIFGKIFMRQQINKWKYHFNWIKHYISPSLVVIITVFSAYLVYQQNYLMKESKRPFLAFTPKIIVLPNNPQMIEAKIVVGNYGEGSAIIDEFKVQINGQTYQSNYSSKWREILSHNQISHSCPLSEGWLIKNAVLKAGDEEDNFLRLLYPMAEVPNGKEPCITPFIDLIKAGKLTLSVKYHSIYNISYSQENIIEYDFSALQEQFKSP</sequence>
<dbReference type="STRING" id="221988.MS1057"/>
<keyword evidence="1" id="KW-1133">Transmembrane helix</keyword>
<name>Q65TP6_MANSM</name>
<evidence type="ECO:0000313" key="3">
    <source>
        <dbReference type="Proteomes" id="UP000000607"/>
    </source>
</evidence>
<evidence type="ECO:0000313" key="2">
    <source>
        <dbReference type="EMBL" id="AAU37664.1"/>
    </source>
</evidence>
<dbReference type="EMBL" id="AE016827">
    <property type="protein sequence ID" value="AAU37664.1"/>
    <property type="molecule type" value="Genomic_DNA"/>
</dbReference>
<keyword evidence="1" id="KW-0472">Membrane</keyword>
<proteinExistence type="predicted"/>
<keyword evidence="1" id="KW-0812">Transmembrane</keyword>
<keyword evidence="3" id="KW-1185">Reference proteome</keyword>